<dbReference type="AlphaFoldDB" id="A0A167WQK2"/>
<evidence type="ECO:0000256" key="4">
    <source>
        <dbReference type="PROSITE-ProRule" id="PRU00134"/>
    </source>
</evidence>
<feature type="domain" description="MYND-type" evidence="5">
    <location>
        <begin position="9"/>
        <end position="56"/>
    </location>
</feature>
<accession>A0A167WQK2</accession>
<evidence type="ECO:0000256" key="3">
    <source>
        <dbReference type="ARBA" id="ARBA00022833"/>
    </source>
</evidence>
<dbReference type="SUPFAM" id="SSF144232">
    <property type="entry name" value="HIT/MYND zinc finger-like"/>
    <property type="match status" value="1"/>
</dbReference>
<sequence length="323" mass="36861">MALKSPAECANCGTGTKTMCSRCPHAPEYQSGDSRVVFYCSRECQVMDWPNHKVYCKNMQQRKILLRAAQVLKAAMLAYREIVYDVDLTKIECRDGVLYLHQKQRPVSSQSKRGPFPNHMTDNIEHKEAALVKSQSTAAMALLGPLTRRLLRGVPLKIESMVVNIGRPRVPTRLVPGPDLHGGPHTVLKIGTESNETWIIDTTGCQYGFRDVFIPLGKYFLDNKCRILNGPRIYDAYEMNDLDYLSTLHVFNKTKAQRQDMRLERLTRHHFAVFVSLSVHDNFLVESDADYKRKIGHFVNELKTHMVDSIRKAGDDFEDSEDD</sequence>
<dbReference type="Proteomes" id="UP000076449">
    <property type="component" value="Chromosome I"/>
</dbReference>
<gene>
    <name evidence="6" type="ORF">EN45_020810</name>
</gene>
<dbReference type="PROSITE" id="PS50865">
    <property type="entry name" value="ZF_MYND_2"/>
    <property type="match status" value="1"/>
</dbReference>
<dbReference type="PhylomeDB" id="A0A167WQK2"/>
<evidence type="ECO:0000259" key="5">
    <source>
        <dbReference type="PROSITE" id="PS50865"/>
    </source>
</evidence>
<dbReference type="EMBL" id="CM002798">
    <property type="protein sequence ID" value="KZN91938.1"/>
    <property type="molecule type" value="Genomic_DNA"/>
</dbReference>
<organism evidence="6">
    <name type="scientific">Penicillium chrysogenum</name>
    <name type="common">Penicillium notatum</name>
    <dbReference type="NCBI Taxonomy" id="5076"/>
    <lineage>
        <taxon>Eukaryota</taxon>
        <taxon>Fungi</taxon>
        <taxon>Dikarya</taxon>
        <taxon>Ascomycota</taxon>
        <taxon>Pezizomycotina</taxon>
        <taxon>Eurotiomycetes</taxon>
        <taxon>Eurotiomycetidae</taxon>
        <taxon>Eurotiales</taxon>
        <taxon>Aspergillaceae</taxon>
        <taxon>Penicillium</taxon>
        <taxon>Penicillium chrysogenum species complex</taxon>
    </lineage>
</organism>
<protein>
    <recommendedName>
        <fullName evidence="5">MYND-type domain-containing protein</fullName>
    </recommendedName>
</protein>
<dbReference type="GO" id="GO:0008270">
    <property type="term" value="F:zinc ion binding"/>
    <property type="evidence" value="ECO:0007669"/>
    <property type="project" value="UniProtKB-KW"/>
</dbReference>
<keyword evidence="2 4" id="KW-0863">Zinc-finger</keyword>
<keyword evidence="3" id="KW-0862">Zinc</keyword>
<evidence type="ECO:0000313" key="6">
    <source>
        <dbReference type="EMBL" id="KZN91938.1"/>
    </source>
</evidence>
<evidence type="ECO:0000256" key="2">
    <source>
        <dbReference type="ARBA" id="ARBA00022771"/>
    </source>
</evidence>
<evidence type="ECO:0000256" key="1">
    <source>
        <dbReference type="ARBA" id="ARBA00022723"/>
    </source>
</evidence>
<name>A0A167WQK2_PENCH</name>
<proteinExistence type="predicted"/>
<dbReference type="Pfam" id="PF01753">
    <property type="entry name" value="zf-MYND"/>
    <property type="match status" value="1"/>
</dbReference>
<keyword evidence="1" id="KW-0479">Metal-binding</keyword>
<dbReference type="Gene3D" id="6.10.140.2220">
    <property type="match status" value="1"/>
</dbReference>
<dbReference type="InterPro" id="IPR002893">
    <property type="entry name" value="Znf_MYND"/>
</dbReference>
<reference evidence="6" key="1">
    <citation type="journal article" date="2014" name="Genome Announc.">
        <title>Complete sequencing and chromosome-scale genome assembly of the industrial progenitor strain P2niaD18 from the penicillin producer Penicillium chrysogenum.</title>
        <authorList>
            <person name="Specht T."/>
            <person name="Dahlmann T.A."/>
            <person name="Zadra I."/>
            <person name="Kurnsteiner H."/>
            <person name="Kuck U."/>
        </authorList>
    </citation>
    <scope>NUCLEOTIDE SEQUENCE [LARGE SCALE GENOMIC DNA]</scope>
    <source>
        <strain evidence="6">P2niaD18</strain>
    </source>
</reference>